<dbReference type="Proteomes" id="UP000187209">
    <property type="component" value="Unassembled WGS sequence"/>
</dbReference>
<accession>A0A1R2BPZ1</accession>
<reference evidence="1 2" key="1">
    <citation type="submission" date="2016-11" db="EMBL/GenBank/DDBJ databases">
        <title>The macronuclear genome of Stentor coeruleus: a giant cell with tiny introns.</title>
        <authorList>
            <person name="Slabodnick M."/>
            <person name="Ruby J.G."/>
            <person name="Reiff S.B."/>
            <person name="Swart E.C."/>
            <person name="Gosai S."/>
            <person name="Prabakaran S."/>
            <person name="Witkowska E."/>
            <person name="Larue G.E."/>
            <person name="Fisher S."/>
            <person name="Freeman R.M."/>
            <person name="Gunawardena J."/>
            <person name="Chu W."/>
            <person name="Stover N.A."/>
            <person name="Gregory B.D."/>
            <person name="Nowacki M."/>
            <person name="Derisi J."/>
            <person name="Roy S.W."/>
            <person name="Marshall W.F."/>
            <person name="Sood P."/>
        </authorList>
    </citation>
    <scope>NUCLEOTIDE SEQUENCE [LARGE SCALE GENOMIC DNA]</scope>
    <source>
        <strain evidence="1">WM001</strain>
    </source>
</reference>
<dbReference type="EMBL" id="MPUH01000503">
    <property type="protein sequence ID" value="OMJ78804.1"/>
    <property type="molecule type" value="Genomic_DNA"/>
</dbReference>
<organism evidence="1 2">
    <name type="scientific">Stentor coeruleus</name>
    <dbReference type="NCBI Taxonomy" id="5963"/>
    <lineage>
        <taxon>Eukaryota</taxon>
        <taxon>Sar</taxon>
        <taxon>Alveolata</taxon>
        <taxon>Ciliophora</taxon>
        <taxon>Postciliodesmatophora</taxon>
        <taxon>Heterotrichea</taxon>
        <taxon>Heterotrichida</taxon>
        <taxon>Stentoridae</taxon>
        <taxon>Stentor</taxon>
    </lineage>
</organism>
<sequence>MIRCFVDGCAESPKYQCQCTSALAYMCRNHTNHHTLDSTKEHKITLSKSIISMAYNSLHESLSKISTQLIETSNNSIKEIKVELNKNLNRILELEKILGSFFYSHQDATKNLIEPINNAIYNQGIKTLSFFKAFCDDVENISKTYETNVLIYDSIRNNYSRGNNYRQKYREVNNRQDEEEVKVLNNPTQADDYEEKWFIKIPKGPLNLLNERLQKQIKDARNNKLETFQIFDHGQPYAHVDLKNLKLYKFNSHGSTDQPLCLVATRKKKQR</sequence>
<name>A0A1R2BPZ1_9CILI</name>
<proteinExistence type="predicted"/>
<evidence type="ECO:0000313" key="2">
    <source>
        <dbReference type="Proteomes" id="UP000187209"/>
    </source>
</evidence>
<protein>
    <submittedName>
        <fullName evidence="1">Uncharacterized protein</fullName>
    </submittedName>
</protein>
<dbReference type="AlphaFoldDB" id="A0A1R2BPZ1"/>
<evidence type="ECO:0000313" key="1">
    <source>
        <dbReference type="EMBL" id="OMJ78804.1"/>
    </source>
</evidence>
<keyword evidence="2" id="KW-1185">Reference proteome</keyword>
<comment type="caution">
    <text evidence="1">The sequence shown here is derived from an EMBL/GenBank/DDBJ whole genome shotgun (WGS) entry which is preliminary data.</text>
</comment>
<gene>
    <name evidence="1" type="ORF">SteCoe_21332</name>
</gene>